<feature type="domain" description="Sulphur oxidation protein SoxZ" evidence="1">
    <location>
        <begin position="12"/>
        <end position="111"/>
    </location>
</feature>
<reference evidence="2" key="1">
    <citation type="submission" date="2018-06" db="EMBL/GenBank/DDBJ databases">
        <authorList>
            <person name="Zhirakovskaya E."/>
        </authorList>
    </citation>
    <scope>NUCLEOTIDE SEQUENCE</scope>
</reference>
<dbReference type="AlphaFoldDB" id="A0A3B1CK86"/>
<accession>A0A3B1CK86</accession>
<organism evidence="2">
    <name type="scientific">hydrothermal vent metagenome</name>
    <dbReference type="NCBI Taxonomy" id="652676"/>
    <lineage>
        <taxon>unclassified sequences</taxon>
        <taxon>metagenomes</taxon>
        <taxon>ecological metagenomes</taxon>
    </lineage>
</organism>
<gene>
    <name evidence="2" type="ORF">MNBD_NITROSPINAE02-1680</name>
</gene>
<proteinExistence type="predicted"/>
<dbReference type="InterPro" id="IPR014880">
    <property type="entry name" value="SoxZ_dom"/>
</dbReference>
<dbReference type="SUPFAM" id="SSF81296">
    <property type="entry name" value="E set domains"/>
    <property type="match status" value="1"/>
</dbReference>
<dbReference type="EMBL" id="UOGE01000101">
    <property type="protein sequence ID" value="VAX25123.1"/>
    <property type="molecule type" value="Genomic_DNA"/>
</dbReference>
<evidence type="ECO:0000313" key="2">
    <source>
        <dbReference type="EMBL" id="VAX25123.1"/>
    </source>
</evidence>
<sequence>MARRKKWGIPKMRLPRKIKQGEIIEIRVKIRYPSTTGLKLKDEEKNIFARDKPAVFLKKMEVIYDNNVITEYNMTSATSPDPLIRFKMKADKEGPIKIRFTTNAGVESETTENIKFSN</sequence>
<dbReference type="Pfam" id="PF08770">
    <property type="entry name" value="SoxZ"/>
    <property type="match status" value="1"/>
</dbReference>
<dbReference type="Gene3D" id="2.60.40.10">
    <property type="entry name" value="Immunoglobulins"/>
    <property type="match status" value="1"/>
</dbReference>
<name>A0A3B1CK86_9ZZZZ</name>
<dbReference type="InterPro" id="IPR014756">
    <property type="entry name" value="Ig_E-set"/>
</dbReference>
<protein>
    <recommendedName>
        <fullName evidence="1">Sulphur oxidation protein SoxZ domain-containing protein</fullName>
    </recommendedName>
</protein>
<evidence type="ECO:0000259" key="1">
    <source>
        <dbReference type="Pfam" id="PF08770"/>
    </source>
</evidence>
<dbReference type="InterPro" id="IPR013783">
    <property type="entry name" value="Ig-like_fold"/>
</dbReference>